<dbReference type="InterPro" id="IPR016160">
    <property type="entry name" value="Ald_DH_CS_CYS"/>
</dbReference>
<comment type="similarity">
    <text evidence="1 4">Belongs to the aldehyde dehydrogenase family.</text>
</comment>
<dbReference type="PROSITE" id="PS00070">
    <property type="entry name" value="ALDEHYDE_DEHYDR_CYS"/>
    <property type="match status" value="1"/>
</dbReference>
<dbReference type="InterPro" id="IPR016162">
    <property type="entry name" value="Ald_DH_N"/>
</dbReference>
<evidence type="ECO:0000256" key="1">
    <source>
        <dbReference type="ARBA" id="ARBA00009986"/>
    </source>
</evidence>
<dbReference type="Gene3D" id="3.40.605.10">
    <property type="entry name" value="Aldehyde Dehydrogenase, Chain A, domain 1"/>
    <property type="match status" value="1"/>
</dbReference>
<dbReference type="InterPro" id="IPR016163">
    <property type="entry name" value="Ald_DH_C"/>
</dbReference>
<dbReference type="PANTHER" id="PTHR11699">
    <property type="entry name" value="ALDEHYDE DEHYDROGENASE-RELATED"/>
    <property type="match status" value="1"/>
</dbReference>
<dbReference type="InterPro" id="IPR016161">
    <property type="entry name" value="Ald_DH/histidinol_DH"/>
</dbReference>
<dbReference type="Pfam" id="PF00171">
    <property type="entry name" value="Aldedh"/>
    <property type="match status" value="1"/>
</dbReference>
<evidence type="ECO:0000256" key="3">
    <source>
        <dbReference type="PROSITE-ProRule" id="PRU10007"/>
    </source>
</evidence>
<protein>
    <submittedName>
        <fullName evidence="6">Aldehyde dehydrogenase</fullName>
    </submittedName>
</protein>
<name>A0A356LM01_9BURK</name>
<dbReference type="PROSITE" id="PS00687">
    <property type="entry name" value="ALDEHYDE_DEHYDR_GLU"/>
    <property type="match status" value="1"/>
</dbReference>
<feature type="active site" evidence="3">
    <location>
        <position position="246"/>
    </location>
</feature>
<evidence type="ECO:0000313" key="6">
    <source>
        <dbReference type="EMBL" id="HBP32063.1"/>
    </source>
</evidence>
<sequence>MKTLLINGKWQSPHDERVIDIENPATGKVFTQVGRGGAVDIDAAVKAARNAFVNHWGSWSALERGRLLCRIGEEILLHAGEIAKIESSDTGKPLHLAQNDIAVLARYFEFYGTAADKHHGQVIPYANGYNVQVVHEPLGVTAHIIPWNYPSQMFGRTSCPALAAGNAIVVKPSEEACQSVLYIGKLMQNVGLPDGVLNIVTGYGHEAGDALARHPDINLITFTGSPAVGAHIQAASAVNHVPCLLELGGKSPQIVFADANLGKAIPAIVGGIAQNTGQTCSAGTRLLIQQEIYEEVTSCVAQAISSITAGMPDAGMQCGPIITRPQFERLNTLLERIDQSGIPLIAKGKITDVQKGGFFVPPMMYGPVPRDHELARAEVFGPILAAMPFENEADAVRLANDTDYGLVAAIWTENGARQQRMARAVSAGQFYINCYGAGGGVELPFGGRKKSGYGREKGFQALDEFTTTKTIVHCFSD</sequence>
<dbReference type="CDD" id="cd07109">
    <property type="entry name" value="ALDH_AAS00426"/>
    <property type="match status" value="1"/>
</dbReference>
<comment type="caution">
    <text evidence="6">The sequence shown here is derived from an EMBL/GenBank/DDBJ whole genome shotgun (WGS) entry which is preliminary data.</text>
</comment>
<evidence type="ECO:0000259" key="5">
    <source>
        <dbReference type="Pfam" id="PF00171"/>
    </source>
</evidence>
<dbReference type="EMBL" id="DOEK01000047">
    <property type="protein sequence ID" value="HBP32063.1"/>
    <property type="molecule type" value="Genomic_DNA"/>
</dbReference>
<dbReference type="FunFam" id="3.40.605.10:FF:000007">
    <property type="entry name" value="NAD/NADP-dependent betaine aldehyde dehydrogenase"/>
    <property type="match status" value="1"/>
</dbReference>
<dbReference type="InterPro" id="IPR015590">
    <property type="entry name" value="Aldehyde_DH_dom"/>
</dbReference>
<evidence type="ECO:0000313" key="7">
    <source>
        <dbReference type="Proteomes" id="UP000264036"/>
    </source>
</evidence>
<dbReference type="Proteomes" id="UP000264036">
    <property type="component" value="Unassembled WGS sequence"/>
</dbReference>
<dbReference type="GO" id="GO:0016620">
    <property type="term" value="F:oxidoreductase activity, acting on the aldehyde or oxo group of donors, NAD or NADP as acceptor"/>
    <property type="evidence" value="ECO:0007669"/>
    <property type="project" value="InterPro"/>
</dbReference>
<organism evidence="6 7">
    <name type="scientific">Advenella kashmirensis</name>
    <dbReference type="NCBI Taxonomy" id="310575"/>
    <lineage>
        <taxon>Bacteria</taxon>
        <taxon>Pseudomonadati</taxon>
        <taxon>Pseudomonadota</taxon>
        <taxon>Betaproteobacteria</taxon>
        <taxon>Burkholderiales</taxon>
        <taxon>Alcaligenaceae</taxon>
    </lineage>
</organism>
<feature type="domain" description="Aldehyde dehydrogenase" evidence="5">
    <location>
        <begin position="10"/>
        <end position="471"/>
    </location>
</feature>
<reference evidence="6 7" key="1">
    <citation type="journal article" date="2018" name="Nat. Biotechnol.">
        <title>A standardized bacterial taxonomy based on genome phylogeny substantially revises the tree of life.</title>
        <authorList>
            <person name="Parks D.H."/>
            <person name="Chuvochina M."/>
            <person name="Waite D.W."/>
            <person name="Rinke C."/>
            <person name="Skarshewski A."/>
            <person name="Chaumeil P.A."/>
            <person name="Hugenholtz P."/>
        </authorList>
    </citation>
    <scope>NUCLEOTIDE SEQUENCE [LARGE SCALE GENOMIC DNA]</scope>
    <source>
        <strain evidence="6">UBA10707</strain>
    </source>
</reference>
<dbReference type="SUPFAM" id="SSF53720">
    <property type="entry name" value="ALDH-like"/>
    <property type="match status" value="1"/>
</dbReference>
<dbReference type="Gene3D" id="3.40.309.10">
    <property type="entry name" value="Aldehyde Dehydrogenase, Chain A, domain 2"/>
    <property type="match status" value="1"/>
</dbReference>
<keyword evidence="2 4" id="KW-0560">Oxidoreductase</keyword>
<accession>A0A356LM01</accession>
<evidence type="ECO:0000256" key="2">
    <source>
        <dbReference type="ARBA" id="ARBA00023002"/>
    </source>
</evidence>
<dbReference type="InterPro" id="IPR029510">
    <property type="entry name" value="Ald_DH_CS_GLU"/>
</dbReference>
<proteinExistence type="inferred from homology"/>
<evidence type="ECO:0000256" key="4">
    <source>
        <dbReference type="RuleBase" id="RU003345"/>
    </source>
</evidence>
<gene>
    <name evidence="6" type="ORF">DD666_21970</name>
</gene>
<dbReference type="AlphaFoldDB" id="A0A356LM01"/>